<evidence type="ECO:0000259" key="1">
    <source>
        <dbReference type="Pfam" id="PF02602"/>
    </source>
</evidence>
<accession>A0ABQ6VT71</accession>
<gene>
    <name evidence="2" type="ORF">D3W54_03220</name>
</gene>
<name>A0ABQ6VT71_9PROT</name>
<comment type="caution">
    <text evidence="2">The sequence shown here is derived from an EMBL/GenBank/DDBJ whole genome shotgun (WGS) entry which is preliminary data.</text>
</comment>
<dbReference type="Proteomes" id="UP000427842">
    <property type="component" value="Unassembled WGS sequence"/>
</dbReference>
<dbReference type="CDD" id="cd06578">
    <property type="entry name" value="HemD"/>
    <property type="match status" value="1"/>
</dbReference>
<dbReference type="Gene3D" id="3.40.50.10090">
    <property type="match status" value="2"/>
</dbReference>
<feature type="domain" description="Tetrapyrrole biosynthesis uroporphyrinogen III synthase" evidence="1">
    <location>
        <begin position="20"/>
        <end position="228"/>
    </location>
</feature>
<evidence type="ECO:0000313" key="3">
    <source>
        <dbReference type="Proteomes" id="UP000427842"/>
    </source>
</evidence>
<dbReference type="InterPro" id="IPR003754">
    <property type="entry name" value="4pyrrol_synth_uPrphyn_synth"/>
</dbReference>
<keyword evidence="3" id="KW-1185">Reference proteome</keyword>
<proteinExistence type="predicted"/>
<dbReference type="SUPFAM" id="SSF69618">
    <property type="entry name" value="HemD-like"/>
    <property type="match status" value="1"/>
</dbReference>
<organism evidence="2 3">
    <name type="scientific">Komagataeibacter medellinensis</name>
    <dbReference type="NCBI Taxonomy" id="1177712"/>
    <lineage>
        <taxon>Bacteria</taxon>
        <taxon>Pseudomonadati</taxon>
        <taxon>Pseudomonadota</taxon>
        <taxon>Alphaproteobacteria</taxon>
        <taxon>Acetobacterales</taxon>
        <taxon>Acetobacteraceae</taxon>
        <taxon>Komagataeibacter</taxon>
    </lineage>
</organism>
<reference evidence="2 3" key="1">
    <citation type="submission" date="2018-09" db="EMBL/GenBank/DDBJ databases">
        <title>Genome sequence and characterization of the bcs clusters for the production of nanocellulose from the low pH resistant strain Komagataeibacter medellinensis ID13488.</title>
        <authorList>
            <person name="Hernandez-Arriaga A.M."/>
            <person name="Del Cerro C."/>
            <person name="Urbina L."/>
            <person name="Eceiza A."/>
            <person name="Retegi A."/>
            <person name="Prieto M.A."/>
        </authorList>
    </citation>
    <scope>NUCLEOTIDE SEQUENCE [LARGE SCALE GENOMIC DNA]</scope>
    <source>
        <strain evidence="2 3">ID13488</strain>
    </source>
</reference>
<sequence>MRDGVIVTRPPPGLAPTMAAVAGAGWRPIAAPMLHVSQRALSIGTVRPDAIMMTSGQAIASLKVSRLHDVPCYVVGSATARRARAAGFVNVLAASGTADDLTALVRAVLPPPARLLLVVGQGYGQEMAVALRGHGYRVWRRCVYGVRAAPVLPSDALAALLAGRVAAAMFYSTRTASAFMAAMPPAVVPLLAEVAAIAMSGGVADALGAGPCWRRIHIAARPDQEAMLACLPAIMD</sequence>
<protein>
    <submittedName>
        <fullName evidence="2">Uroporphyrinogen-III synthase</fullName>
    </submittedName>
</protein>
<dbReference type="Pfam" id="PF02602">
    <property type="entry name" value="HEM4"/>
    <property type="match status" value="1"/>
</dbReference>
<dbReference type="EMBL" id="QYAZ01000001">
    <property type="protein sequence ID" value="KAB8123379.1"/>
    <property type="molecule type" value="Genomic_DNA"/>
</dbReference>
<evidence type="ECO:0000313" key="2">
    <source>
        <dbReference type="EMBL" id="KAB8123379.1"/>
    </source>
</evidence>
<dbReference type="InterPro" id="IPR036108">
    <property type="entry name" value="4pyrrol_syn_uPrphyn_synt_sf"/>
</dbReference>